<dbReference type="AlphaFoldDB" id="A0A4T0X524"/>
<protein>
    <recommendedName>
        <fullName evidence="1">F-box domain-containing protein</fullName>
    </recommendedName>
</protein>
<dbReference type="SUPFAM" id="SSF81383">
    <property type="entry name" value="F-box domain"/>
    <property type="match status" value="1"/>
</dbReference>
<evidence type="ECO:0000313" key="2">
    <source>
        <dbReference type="EMBL" id="TID30561.1"/>
    </source>
</evidence>
<dbReference type="InterPro" id="IPR036047">
    <property type="entry name" value="F-box-like_dom_sf"/>
</dbReference>
<dbReference type="InterPro" id="IPR001810">
    <property type="entry name" value="F-box_dom"/>
</dbReference>
<feature type="domain" description="F-box" evidence="1">
    <location>
        <begin position="21"/>
        <end position="73"/>
    </location>
</feature>
<reference evidence="2 3" key="1">
    <citation type="journal article" date="2019" name="Front. Genet.">
        <title>Whole-Genome Sequencing of the Opportunistic Yeast Pathogen Candida inconspicua Uncovers Its Hybrid Origin.</title>
        <authorList>
            <person name="Mixao V."/>
            <person name="Hansen A.P."/>
            <person name="Saus E."/>
            <person name="Boekhout T."/>
            <person name="Lass-Florl C."/>
            <person name="Gabaldon T."/>
        </authorList>
    </citation>
    <scope>NUCLEOTIDE SEQUENCE [LARGE SCALE GENOMIC DNA]</scope>
    <source>
        <strain evidence="2 3">CBS 180</strain>
    </source>
</reference>
<dbReference type="OrthoDB" id="4073795at2759"/>
<keyword evidence="3" id="KW-1185">Reference proteome</keyword>
<accession>A0A4T0X524</accession>
<gene>
    <name evidence="2" type="ORF">CANINC_000916</name>
</gene>
<comment type="caution">
    <text evidence="2">The sequence shown here is derived from an EMBL/GenBank/DDBJ whole genome shotgun (WGS) entry which is preliminary data.</text>
</comment>
<evidence type="ECO:0000259" key="1">
    <source>
        <dbReference type="PROSITE" id="PS50181"/>
    </source>
</evidence>
<dbReference type="PROSITE" id="PS50181">
    <property type="entry name" value="FBOX"/>
    <property type="match status" value="1"/>
</dbReference>
<evidence type="ECO:0000313" key="3">
    <source>
        <dbReference type="Proteomes" id="UP000307173"/>
    </source>
</evidence>
<sequence length="321" mass="37634">MKRSLEGEYCDNRKLQKCGEFSLLSELPFEILELVLNEVEVEDLKNVSILNRKIRNRVLNRLFREVKVKWEEIKELSEWKQNYFIEKVRILREEGTRSSSEWNISIKPLFLCNNLKDLEIELIGSSRCLKYKDDFKSDESFKIENIKLVCFNGGNGDYSEKALFESTHIKRFKGLKSIELNGFTLSKDMYEEEDEEVEEEEEGKKSKRLGKLKEITLVNCVWEYPFGISDIFSGCKAEIVRIEYWGEAMRFTSSERFKAMVNIGANRRWQSDRKWWSSVRVVVVAVDEGYSGTMRPGRALATAFTKGDLPHLEEVRLVGWR</sequence>
<name>A0A4T0X524_9ASCO</name>
<dbReference type="EMBL" id="SELW01000141">
    <property type="protein sequence ID" value="TID30561.1"/>
    <property type="molecule type" value="Genomic_DNA"/>
</dbReference>
<proteinExistence type="predicted"/>
<dbReference type="STRING" id="52247.A0A4T0X524"/>
<organism evidence="2 3">
    <name type="scientific">Pichia inconspicua</name>
    <dbReference type="NCBI Taxonomy" id="52247"/>
    <lineage>
        <taxon>Eukaryota</taxon>
        <taxon>Fungi</taxon>
        <taxon>Dikarya</taxon>
        <taxon>Ascomycota</taxon>
        <taxon>Saccharomycotina</taxon>
        <taxon>Pichiomycetes</taxon>
        <taxon>Pichiales</taxon>
        <taxon>Pichiaceae</taxon>
        <taxon>Pichia</taxon>
    </lineage>
</organism>
<dbReference type="Proteomes" id="UP000307173">
    <property type="component" value="Unassembled WGS sequence"/>
</dbReference>